<keyword evidence="15" id="KW-1185">Reference proteome</keyword>
<proteinExistence type="inferred from homology"/>
<gene>
    <name evidence="16" type="primary">nr0b1</name>
</gene>
<keyword evidence="4" id="KW-0963">Cytoplasm</keyword>
<evidence type="ECO:0000256" key="9">
    <source>
        <dbReference type="ARBA" id="ARBA00023015"/>
    </source>
</evidence>
<dbReference type="InterPro" id="IPR000536">
    <property type="entry name" value="Nucl_hrmn_rcpt_lig-bd"/>
</dbReference>
<dbReference type="GO" id="GO:0005737">
    <property type="term" value="C:cytoplasm"/>
    <property type="evidence" value="ECO:0007669"/>
    <property type="project" value="UniProtKB-SubCell"/>
</dbReference>
<evidence type="ECO:0000256" key="7">
    <source>
        <dbReference type="ARBA" id="ARBA00022771"/>
    </source>
</evidence>
<sequence length="286" mass="32041">MAYFDSCHCSSERRQNSILYNILKNDSQSAQHTQRTPRVSVSMQACACGSKKKVVLRSPQTTCKAASAVLVKTLKFVKNVPCFRELPVDDQHVLVRSSWAPLLVLGMAQDRIDFETTETPEPSMLQRILTSGRDKHENLQGQSNAGVSLTDVQGIKMFLTKCWALDISTKEYAYLKGAILFNPDVTGLQCQHYIQGLQSEAHQALNEYVKMIHRGDATRFAKLFIALSMLRSINANVVAGLFFKPVIGTVNMEELLIEMFYGKSTNVTIAHENAGLDKVVRTHNEW</sequence>
<dbReference type="RefSeq" id="XP_030627977.1">
    <property type="nucleotide sequence ID" value="XM_030772117.1"/>
</dbReference>
<evidence type="ECO:0000256" key="5">
    <source>
        <dbReference type="ARBA" id="ARBA00022491"/>
    </source>
</evidence>
<keyword evidence="8" id="KW-0862">Zinc</keyword>
<evidence type="ECO:0000256" key="1">
    <source>
        <dbReference type="ARBA" id="ARBA00004123"/>
    </source>
</evidence>
<dbReference type="InterPro" id="IPR001723">
    <property type="entry name" value="Nuclear_hrmn_rcpt"/>
</dbReference>
<protein>
    <submittedName>
        <fullName evidence="16">Nuclear receptor subfamily 0 group B member 1</fullName>
    </submittedName>
</protein>
<reference evidence="16" key="1">
    <citation type="submission" date="2025-08" db="UniProtKB">
        <authorList>
            <consortium name="RefSeq"/>
        </authorList>
    </citation>
    <scope>IDENTIFICATION</scope>
</reference>
<evidence type="ECO:0000256" key="2">
    <source>
        <dbReference type="ARBA" id="ARBA00004496"/>
    </source>
</evidence>
<dbReference type="CTD" id="190"/>
<dbReference type="SMART" id="SM00430">
    <property type="entry name" value="HOLI"/>
    <property type="match status" value="1"/>
</dbReference>
<comment type="subcellular location">
    <subcellularLocation>
        <location evidence="2">Cytoplasm</location>
    </subcellularLocation>
    <subcellularLocation>
        <location evidence="1">Nucleus</location>
    </subcellularLocation>
</comment>
<organism evidence="15 16">
    <name type="scientific">Chanos chanos</name>
    <name type="common">Milkfish</name>
    <name type="synonym">Mugil chanos</name>
    <dbReference type="NCBI Taxonomy" id="29144"/>
    <lineage>
        <taxon>Eukaryota</taxon>
        <taxon>Metazoa</taxon>
        <taxon>Chordata</taxon>
        <taxon>Craniata</taxon>
        <taxon>Vertebrata</taxon>
        <taxon>Euteleostomi</taxon>
        <taxon>Actinopterygii</taxon>
        <taxon>Neopterygii</taxon>
        <taxon>Teleostei</taxon>
        <taxon>Ostariophysi</taxon>
        <taxon>Gonorynchiformes</taxon>
        <taxon>Chanidae</taxon>
        <taxon>Chanos</taxon>
    </lineage>
</organism>
<dbReference type="PROSITE" id="PS51843">
    <property type="entry name" value="NR_LBD"/>
    <property type="match status" value="1"/>
</dbReference>
<name>A0A6J2V844_CHACN</name>
<dbReference type="GO" id="GO:0008270">
    <property type="term" value="F:zinc ion binding"/>
    <property type="evidence" value="ECO:0007669"/>
    <property type="project" value="UniProtKB-KW"/>
</dbReference>
<evidence type="ECO:0000256" key="12">
    <source>
        <dbReference type="ARBA" id="ARBA00023170"/>
    </source>
</evidence>
<keyword evidence="9" id="KW-0805">Transcription regulation</keyword>
<feature type="domain" description="NR LBD" evidence="14">
    <location>
        <begin position="14"/>
        <end position="263"/>
    </location>
</feature>
<dbReference type="PRINTS" id="PR00398">
    <property type="entry name" value="STRDHORMONER"/>
</dbReference>
<comment type="similarity">
    <text evidence="3">Belongs to the nuclear hormone receptor family. NR0 subfamily.</text>
</comment>
<dbReference type="PANTHER" id="PTHR24081">
    <property type="entry name" value="NUCLEAR RECEPTOR SUBFAMILY 0 GROUP B"/>
    <property type="match status" value="1"/>
</dbReference>
<dbReference type="GeneID" id="115810189"/>
<accession>A0A6J2V844</accession>
<dbReference type="FunFam" id="1.10.565.10:FF:000031">
    <property type="entry name" value="Nuclear receptor subfamily 0 group B member 1"/>
    <property type="match status" value="1"/>
</dbReference>
<keyword evidence="5" id="KW-0678">Repressor</keyword>
<dbReference type="InterPro" id="IPR033544">
    <property type="entry name" value="NR0B1/2"/>
</dbReference>
<evidence type="ECO:0000256" key="8">
    <source>
        <dbReference type="ARBA" id="ARBA00022833"/>
    </source>
</evidence>
<dbReference type="GO" id="GO:0000122">
    <property type="term" value="P:negative regulation of transcription by RNA polymerase II"/>
    <property type="evidence" value="ECO:0007669"/>
    <property type="project" value="TreeGrafter"/>
</dbReference>
<dbReference type="GO" id="GO:0005634">
    <property type="term" value="C:nucleus"/>
    <property type="evidence" value="ECO:0007669"/>
    <property type="project" value="UniProtKB-SubCell"/>
</dbReference>
<keyword evidence="11" id="KW-0804">Transcription</keyword>
<dbReference type="AlphaFoldDB" id="A0A6J2V844"/>
<dbReference type="Proteomes" id="UP000504632">
    <property type="component" value="Chromosome 4"/>
</dbReference>
<keyword evidence="6" id="KW-0479">Metal-binding</keyword>
<dbReference type="InParanoid" id="A0A6J2V844"/>
<evidence type="ECO:0000256" key="6">
    <source>
        <dbReference type="ARBA" id="ARBA00022723"/>
    </source>
</evidence>
<evidence type="ECO:0000256" key="13">
    <source>
        <dbReference type="ARBA" id="ARBA00023242"/>
    </source>
</evidence>
<dbReference type="Pfam" id="PF00104">
    <property type="entry name" value="Hormone_recep"/>
    <property type="match status" value="1"/>
</dbReference>
<keyword evidence="10" id="KW-0238">DNA-binding</keyword>
<keyword evidence="7" id="KW-0863">Zinc-finger</keyword>
<dbReference type="InterPro" id="IPR035500">
    <property type="entry name" value="NHR-like_dom_sf"/>
</dbReference>
<dbReference type="CDD" id="cd07350">
    <property type="entry name" value="NR_LBD_Dax1"/>
    <property type="match status" value="1"/>
</dbReference>
<evidence type="ECO:0000313" key="15">
    <source>
        <dbReference type="Proteomes" id="UP000504632"/>
    </source>
</evidence>
<dbReference type="GO" id="GO:0003677">
    <property type="term" value="F:DNA binding"/>
    <property type="evidence" value="ECO:0007669"/>
    <property type="project" value="UniProtKB-KW"/>
</dbReference>
<evidence type="ECO:0000259" key="14">
    <source>
        <dbReference type="PROSITE" id="PS51843"/>
    </source>
</evidence>
<evidence type="ECO:0000313" key="16">
    <source>
        <dbReference type="RefSeq" id="XP_030627977.1"/>
    </source>
</evidence>
<keyword evidence="13" id="KW-0539">Nucleus</keyword>
<evidence type="ECO:0000256" key="3">
    <source>
        <dbReference type="ARBA" id="ARBA00006647"/>
    </source>
</evidence>
<evidence type="ECO:0000256" key="10">
    <source>
        <dbReference type="ARBA" id="ARBA00023125"/>
    </source>
</evidence>
<evidence type="ECO:0000256" key="4">
    <source>
        <dbReference type="ARBA" id="ARBA00022490"/>
    </source>
</evidence>
<dbReference type="GO" id="GO:0003714">
    <property type="term" value="F:transcription corepressor activity"/>
    <property type="evidence" value="ECO:0007669"/>
    <property type="project" value="TreeGrafter"/>
</dbReference>
<dbReference type="PANTHER" id="PTHR24081:SF1">
    <property type="entry name" value="NUCLEAR RECEPTOR SUBFAMILY 0 GROUP B MEMBER 1"/>
    <property type="match status" value="1"/>
</dbReference>
<dbReference type="OrthoDB" id="9926883at2759"/>
<evidence type="ECO:0000256" key="11">
    <source>
        <dbReference type="ARBA" id="ARBA00023163"/>
    </source>
</evidence>
<dbReference type="Gene3D" id="1.10.565.10">
    <property type="entry name" value="Retinoid X Receptor"/>
    <property type="match status" value="1"/>
</dbReference>
<dbReference type="SUPFAM" id="SSF48508">
    <property type="entry name" value="Nuclear receptor ligand-binding domain"/>
    <property type="match status" value="1"/>
</dbReference>
<keyword evidence="12 16" id="KW-0675">Receptor</keyword>